<reference evidence="1" key="1">
    <citation type="submission" date="2018-05" db="EMBL/GenBank/DDBJ databases">
        <authorList>
            <person name="Lanie J.A."/>
            <person name="Ng W.-L."/>
            <person name="Kazmierczak K.M."/>
            <person name="Andrzejewski T.M."/>
            <person name="Davidsen T.M."/>
            <person name="Wayne K.J."/>
            <person name="Tettelin H."/>
            <person name="Glass J.I."/>
            <person name="Rusch D."/>
            <person name="Podicherti R."/>
            <person name="Tsui H.-C.T."/>
            <person name="Winkler M.E."/>
        </authorList>
    </citation>
    <scope>NUCLEOTIDE SEQUENCE</scope>
</reference>
<sequence>MEQDQLRLEWLETCEVFKMLEEREGQVGAQQG</sequence>
<dbReference type="AlphaFoldDB" id="A0A382Q296"/>
<proteinExistence type="predicted"/>
<accession>A0A382Q296</accession>
<dbReference type="EMBL" id="UINC01111098">
    <property type="protein sequence ID" value="SVC79058.1"/>
    <property type="molecule type" value="Genomic_DNA"/>
</dbReference>
<gene>
    <name evidence="1" type="ORF">METZ01_LOCUS331912</name>
</gene>
<organism evidence="1">
    <name type="scientific">marine metagenome</name>
    <dbReference type="NCBI Taxonomy" id="408172"/>
    <lineage>
        <taxon>unclassified sequences</taxon>
        <taxon>metagenomes</taxon>
        <taxon>ecological metagenomes</taxon>
    </lineage>
</organism>
<name>A0A382Q296_9ZZZZ</name>
<protein>
    <submittedName>
        <fullName evidence="1">Uncharacterized protein</fullName>
    </submittedName>
</protein>
<evidence type="ECO:0000313" key="1">
    <source>
        <dbReference type="EMBL" id="SVC79058.1"/>
    </source>
</evidence>